<evidence type="ECO:0000313" key="3">
    <source>
        <dbReference type="Proteomes" id="UP000005426"/>
    </source>
</evidence>
<organism evidence="2 3">
    <name type="scientific">Hypocrea atroviridis (strain ATCC 20476 / IMI 206040)</name>
    <name type="common">Trichoderma atroviride</name>
    <dbReference type="NCBI Taxonomy" id="452589"/>
    <lineage>
        <taxon>Eukaryota</taxon>
        <taxon>Fungi</taxon>
        <taxon>Dikarya</taxon>
        <taxon>Ascomycota</taxon>
        <taxon>Pezizomycotina</taxon>
        <taxon>Sordariomycetes</taxon>
        <taxon>Hypocreomycetidae</taxon>
        <taxon>Hypocreales</taxon>
        <taxon>Hypocreaceae</taxon>
        <taxon>Trichoderma</taxon>
    </lineage>
</organism>
<dbReference type="OrthoDB" id="10679559at2759"/>
<evidence type="ECO:0000313" key="2">
    <source>
        <dbReference type="EMBL" id="EHK47086.1"/>
    </source>
</evidence>
<sequence>MNLFQLLQLLVVLVEKAAWRRIHHRLGVPHLPTLSHFARAALEPAANTERRGGSSVGGA</sequence>
<protein>
    <submittedName>
        <fullName evidence="2">Uncharacterized protein</fullName>
    </submittedName>
</protein>
<accession>G9NPT3</accession>
<reference evidence="2 3" key="1">
    <citation type="journal article" date="2011" name="Genome Biol.">
        <title>Comparative genome sequence analysis underscores mycoparasitism as the ancestral life style of Trichoderma.</title>
        <authorList>
            <person name="Kubicek C.P."/>
            <person name="Herrera-Estrella A."/>
            <person name="Seidl-Seiboth V."/>
            <person name="Martinez D.A."/>
            <person name="Druzhinina I.S."/>
            <person name="Thon M."/>
            <person name="Zeilinger S."/>
            <person name="Casas-Flores S."/>
            <person name="Horwitz B.A."/>
            <person name="Mukherjee P.K."/>
            <person name="Mukherjee M."/>
            <person name="Kredics L."/>
            <person name="Alcaraz L.D."/>
            <person name="Aerts A."/>
            <person name="Antal Z."/>
            <person name="Atanasova L."/>
            <person name="Cervantes-Badillo M.G."/>
            <person name="Challacombe J."/>
            <person name="Chertkov O."/>
            <person name="McCluskey K."/>
            <person name="Coulpier F."/>
            <person name="Deshpande N."/>
            <person name="von Doehren H."/>
            <person name="Ebbole D.J."/>
            <person name="Esquivel-Naranjo E.U."/>
            <person name="Fekete E."/>
            <person name="Flipphi M."/>
            <person name="Glaser F."/>
            <person name="Gomez-Rodriguez E.Y."/>
            <person name="Gruber S."/>
            <person name="Han C."/>
            <person name="Henrissat B."/>
            <person name="Hermosa R."/>
            <person name="Hernandez-Onate M."/>
            <person name="Karaffa L."/>
            <person name="Kosti I."/>
            <person name="Le Crom S."/>
            <person name="Lindquist E."/>
            <person name="Lucas S."/>
            <person name="Luebeck M."/>
            <person name="Luebeck P.S."/>
            <person name="Margeot A."/>
            <person name="Metz B."/>
            <person name="Misra M."/>
            <person name="Nevalainen H."/>
            <person name="Omann M."/>
            <person name="Packer N."/>
            <person name="Perrone G."/>
            <person name="Uresti-Rivera E.E."/>
            <person name="Salamov A."/>
            <person name="Schmoll M."/>
            <person name="Seiboth B."/>
            <person name="Shapiro H."/>
            <person name="Sukno S."/>
            <person name="Tamayo-Ramos J.A."/>
            <person name="Tisch D."/>
            <person name="Wiest A."/>
            <person name="Wilkinson H.H."/>
            <person name="Zhang M."/>
            <person name="Coutinho P.M."/>
            <person name="Kenerley C.M."/>
            <person name="Monte E."/>
            <person name="Baker S.E."/>
            <person name="Grigoriev I.V."/>
        </authorList>
    </citation>
    <scope>NUCLEOTIDE SEQUENCE [LARGE SCALE GENOMIC DNA]</scope>
    <source>
        <strain evidence="3">ATCC 20476 / IMI 206040</strain>
    </source>
</reference>
<keyword evidence="3" id="KW-1185">Reference proteome</keyword>
<evidence type="ECO:0000256" key="1">
    <source>
        <dbReference type="SAM" id="SignalP"/>
    </source>
</evidence>
<comment type="caution">
    <text evidence="2">The sequence shown here is derived from an EMBL/GenBank/DDBJ whole genome shotgun (WGS) entry which is preliminary data.</text>
</comment>
<feature type="signal peptide" evidence="1">
    <location>
        <begin position="1"/>
        <end position="19"/>
    </location>
</feature>
<keyword evidence="1" id="KW-0732">Signal</keyword>
<dbReference type="Proteomes" id="UP000005426">
    <property type="component" value="Unassembled WGS sequence"/>
</dbReference>
<dbReference type="EMBL" id="ABDG02000021">
    <property type="protein sequence ID" value="EHK47086.1"/>
    <property type="molecule type" value="Genomic_DNA"/>
</dbReference>
<name>G9NPT3_HYPAI</name>
<dbReference type="HOGENOM" id="CLU_2961085_0_0_1"/>
<proteinExistence type="predicted"/>
<gene>
    <name evidence="2" type="ORF">TRIATDRAFT_298872</name>
</gene>
<dbReference type="AlphaFoldDB" id="G9NPT3"/>
<feature type="chain" id="PRO_5003524727" evidence="1">
    <location>
        <begin position="20"/>
        <end position="59"/>
    </location>
</feature>